<dbReference type="Proteomes" id="UP001334248">
    <property type="component" value="Unassembled WGS sequence"/>
</dbReference>
<feature type="domain" description="RING-type" evidence="2">
    <location>
        <begin position="43"/>
        <end position="113"/>
    </location>
</feature>
<dbReference type="InterPro" id="IPR001841">
    <property type="entry name" value="Znf_RING"/>
</dbReference>
<accession>A0ABR0RLP0</accession>
<keyword evidence="4" id="KW-1185">Reference proteome</keyword>
<dbReference type="Gene3D" id="3.30.40.10">
    <property type="entry name" value="Zinc/RING finger domain, C3HC4 (zinc finger)"/>
    <property type="match status" value="1"/>
</dbReference>
<keyword evidence="1" id="KW-0862">Zinc</keyword>
<sequence>MSQTELHFVPDPAVKDVYISTGTGTGLEFSQTANTSCHLDVDCPICSLPLTLSISDSASSSGYTPGTGTLMIDPSKSMSTHSTCNNKFHTACLDDWDKAQHEAFQATTCPFCRGVLRE</sequence>
<dbReference type="InterPro" id="IPR013083">
    <property type="entry name" value="Znf_RING/FYVE/PHD"/>
</dbReference>
<name>A0ABR0RLP0_9EURO</name>
<evidence type="ECO:0000313" key="4">
    <source>
        <dbReference type="Proteomes" id="UP001334248"/>
    </source>
</evidence>
<dbReference type="PROSITE" id="PS50089">
    <property type="entry name" value="ZF_RING_2"/>
    <property type="match status" value="1"/>
</dbReference>
<reference evidence="3 4" key="1">
    <citation type="journal article" date="2023" name="Res Sq">
        <title>Genomic and morphological characterization of Knufia obscura isolated from the Mars 2020 spacecraft assembly facility.</title>
        <authorList>
            <person name="Chander A.M."/>
            <person name="Teixeira M.M."/>
            <person name="Singh N.K."/>
            <person name="Williams M.P."/>
            <person name="Parker C.W."/>
            <person name="Leo P."/>
            <person name="Stajich J.E."/>
            <person name="Torok T."/>
            <person name="Tighe S."/>
            <person name="Mason C.E."/>
            <person name="Venkateswaran K."/>
        </authorList>
    </citation>
    <scope>NUCLEOTIDE SEQUENCE [LARGE SCALE GENOMIC DNA]</scope>
    <source>
        <strain evidence="3 4">CCFEE 5817</strain>
    </source>
</reference>
<evidence type="ECO:0000259" key="2">
    <source>
        <dbReference type="PROSITE" id="PS50089"/>
    </source>
</evidence>
<comment type="caution">
    <text evidence="3">The sequence shown here is derived from an EMBL/GenBank/DDBJ whole genome shotgun (WGS) entry which is preliminary data.</text>
</comment>
<proteinExistence type="predicted"/>
<organism evidence="3 4">
    <name type="scientific">Knufia obscura</name>
    <dbReference type="NCBI Taxonomy" id="1635080"/>
    <lineage>
        <taxon>Eukaryota</taxon>
        <taxon>Fungi</taxon>
        <taxon>Dikarya</taxon>
        <taxon>Ascomycota</taxon>
        <taxon>Pezizomycotina</taxon>
        <taxon>Eurotiomycetes</taxon>
        <taxon>Chaetothyriomycetidae</taxon>
        <taxon>Chaetothyriales</taxon>
        <taxon>Trichomeriaceae</taxon>
        <taxon>Knufia</taxon>
    </lineage>
</organism>
<evidence type="ECO:0000313" key="3">
    <source>
        <dbReference type="EMBL" id="KAK5941515.1"/>
    </source>
</evidence>
<evidence type="ECO:0000256" key="1">
    <source>
        <dbReference type="PROSITE-ProRule" id="PRU00175"/>
    </source>
</evidence>
<dbReference type="SUPFAM" id="SSF57850">
    <property type="entry name" value="RING/U-box"/>
    <property type="match status" value="1"/>
</dbReference>
<dbReference type="EMBL" id="JAVHJV010000007">
    <property type="protein sequence ID" value="KAK5941515.1"/>
    <property type="molecule type" value="Genomic_DNA"/>
</dbReference>
<protein>
    <recommendedName>
        <fullName evidence="2">RING-type domain-containing protein</fullName>
    </recommendedName>
</protein>
<keyword evidence="1" id="KW-0863">Zinc-finger</keyword>
<keyword evidence="1" id="KW-0479">Metal-binding</keyword>
<dbReference type="GeneID" id="90000243"/>
<gene>
    <name evidence="3" type="ORF">PMZ80_006794</name>
</gene>
<dbReference type="RefSeq" id="XP_064729605.1">
    <property type="nucleotide sequence ID" value="XM_064875205.1"/>
</dbReference>